<sequence>MSTSVLESTTNQELADLIDSKFREFREGTIVKGTIIEIRPQVVLVDIGYKSEGAIPSNEFEDEEIEVGDEVEVLLEKLENDEGMVVLSKEKAAHKQNWEKIVKVFQDGGLVRGKVKSVVKGGLTVNVGVEAFLPGSQVDIIPPKDLNEYVGNIYEFKIVKVNDERKNIVLSRREVIEAERAELRQQFLRTVKVGDKVTGAVKNITDFGAFVDLQGMDGLLHITDMSWGRINHPSEMLIIGQPVDVVILDVDREKERVSLGLKQMSDNPWEDIERKFAIGSQVKGKVTKLLPYGAFIELERGVEGLVHVSELSWVKRITRPSDVLELDQVIEAVVLGISIEEQKISLGVRQLEPNPWDEIEVRYPIGATIKGPVRNLTAYGAFVELEEGIDGMVHVSDMSWTRKINHPSEVLKKNDEVEAIVLSIDKANQRVSLGLKQLEDDPWSHIDERFKVGDLVKGTVAKIASFGAFISLDGDIDGLIHISQLSEDHVEKVKDVIKVGDEVEARVIKVDKVERRIGLSIKAVNYSEADLKKESASFESLRPSSEMVGLEQAFNLAAFKAEEWSPSED</sequence>
<dbReference type="InterPro" id="IPR000110">
    <property type="entry name" value="Ribosomal_bS1"/>
</dbReference>
<evidence type="ECO:0000259" key="7">
    <source>
        <dbReference type="PROSITE" id="PS50126"/>
    </source>
</evidence>
<dbReference type="PROSITE" id="PS50126">
    <property type="entry name" value="S1"/>
    <property type="match status" value="6"/>
</dbReference>
<evidence type="ECO:0000256" key="4">
    <source>
        <dbReference type="ARBA" id="ARBA00022980"/>
    </source>
</evidence>
<proteinExistence type="inferred from homology"/>
<dbReference type="SMART" id="SM00316">
    <property type="entry name" value="S1"/>
    <property type="match status" value="6"/>
</dbReference>
<reference evidence="8" key="1">
    <citation type="submission" date="2022-10" db="EMBL/GenBank/DDBJ databases">
        <title>Luteolibacter sp. GHJ8, whole genome shotgun sequencing project.</title>
        <authorList>
            <person name="Zhao G."/>
            <person name="Shen L."/>
        </authorList>
    </citation>
    <scope>NUCLEOTIDE SEQUENCE</scope>
    <source>
        <strain evidence="8">GHJ8</strain>
    </source>
</reference>
<keyword evidence="5 6" id="KW-0687">Ribonucleoprotein</keyword>
<protein>
    <recommendedName>
        <fullName evidence="6">30S ribosomal protein S1</fullName>
    </recommendedName>
</protein>
<evidence type="ECO:0000256" key="2">
    <source>
        <dbReference type="ARBA" id="ARBA00022737"/>
    </source>
</evidence>
<gene>
    <name evidence="8" type="primary">rpsA</name>
    <name evidence="8" type="ORF">OJ996_24805</name>
</gene>
<evidence type="ECO:0000256" key="3">
    <source>
        <dbReference type="ARBA" id="ARBA00022884"/>
    </source>
</evidence>
<evidence type="ECO:0000313" key="8">
    <source>
        <dbReference type="EMBL" id="MCW1916832.1"/>
    </source>
</evidence>
<dbReference type="PANTHER" id="PTHR10724">
    <property type="entry name" value="30S RIBOSOMAL PROTEIN S1"/>
    <property type="match status" value="1"/>
</dbReference>
<comment type="similarity">
    <text evidence="1 6">Belongs to the bacterial ribosomal protein bS1 family.</text>
</comment>
<comment type="function">
    <text evidence="6">Binds mRNA; thus facilitating recognition of the initiation point. It is needed to translate mRNA with a short Shine-Dalgarno (SD) purine-rich sequence.</text>
</comment>
<feature type="domain" description="S1 motif" evidence="7">
    <location>
        <begin position="279"/>
        <end position="349"/>
    </location>
</feature>
<keyword evidence="2" id="KW-0677">Repeat</keyword>
<evidence type="ECO:0000313" key="9">
    <source>
        <dbReference type="Proteomes" id="UP001165653"/>
    </source>
</evidence>
<dbReference type="CDD" id="cd04465">
    <property type="entry name" value="S1_RPS1_repeat_ec2_hs2"/>
    <property type="match status" value="1"/>
</dbReference>
<dbReference type="PIRSF" id="PIRSF002111">
    <property type="entry name" value="RpsA"/>
    <property type="match status" value="1"/>
</dbReference>
<dbReference type="PRINTS" id="PR00681">
    <property type="entry name" value="RIBOSOMALS1"/>
</dbReference>
<keyword evidence="4 6" id="KW-0689">Ribosomal protein</keyword>
<dbReference type="InterPro" id="IPR012340">
    <property type="entry name" value="NA-bd_OB-fold"/>
</dbReference>
<dbReference type="InterPro" id="IPR050437">
    <property type="entry name" value="Ribos_protein_bS1-like"/>
</dbReference>
<dbReference type="Proteomes" id="UP001165653">
    <property type="component" value="Unassembled WGS sequence"/>
</dbReference>
<dbReference type="NCBIfam" id="TIGR00717">
    <property type="entry name" value="rpsA"/>
    <property type="match status" value="1"/>
</dbReference>
<name>A0ABT3GB25_9BACT</name>
<dbReference type="Pfam" id="PF00575">
    <property type="entry name" value="S1"/>
    <property type="match status" value="6"/>
</dbReference>
<comment type="caution">
    <text evidence="8">The sequence shown here is derived from an EMBL/GenBank/DDBJ whole genome shotgun (WGS) entry which is preliminary data.</text>
</comment>
<dbReference type="InterPro" id="IPR003029">
    <property type="entry name" value="S1_domain"/>
</dbReference>
<evidence type="ECO:0000256" key="1">
    <source>
        <dbReference type="ARBA" id="ARBA00006767"/>
    </source>
</evidence>
<dbReference type="Gene3D" id="2.40.50.140">
    <property type="entry name" value="Nucleic acid-binding proteins"/>
    <property type="match status" value="6"/>
</dbReference>
<feature type="domain" description="S1 motif" evidence="7">
    <location>
        <begin position="194"/>
        <end position="262"/>
    </location>
</feature>
<dbReference type="CDD" id="cd05687">
    <property type="entry name" value="S1_RPS1_repeat_ec1_hs1"/>
    <property type="match status" value="1"/>
</dbReference>
<dbReference type="CDD" id="cd05688">
    <property type="entry name" value="S1_RPS1_repeat_ec3"/>
    <property type="match status" value="1"/>
</dbReference>
<dbReference type="GO" id="GO:0005840">
    <property type="term" value="C:ribosome"/>
    <property type="evidence" value="ECO:0007669"/>
    <property type="project" value="UniProtKB-KW"/>
</dbReference>
<feature type="domain" description="S1 motif" evidence="7">
    <location>
        <begin position="366"/>
        <end position="436"/>
    </location>
</feature>
<dbReference type="RefSeq" id="WP_264516448.1">
    <property type="nucleotide sequence ID" value="NZ_JAPDDR010000019.1"/>
</dbReference>
<feature type="domain" description="S1 motif" evidence="7">
    <location>
        <begin position="453"/>
        <end position="522"/>
    </location>
</feature>
<evidence type="ECO:0000256" key="5">
    <source>
        <dbReference type="ARBA" id="ARBA00023274"/>
    </source>
</evidence>
<keyword evidence="9" id="KW-1185">Reference proteome</keyword>
<dbReference type="PANTHER" id="PTHR10724:SF7">
    <property type="entry name" value="SMALL RIBOSOMAL SUBUNIT PROTEIN BS1C"/>
    <property type="match status" value="1"/>
</dbReference>
<organism evidence="8 9">
    <name type="scientific">Luteolibacter rhizosphaerae</name>
    <dbReference type="NCBI Taxonomy" id="2989719"/>
    <lineage>
        <taxon>Bacteria</taxon>
        <taxon>Pseudomonadati</taxon>
        <taxon>Verrucomicrobiota</taxon>
        <taxon>Verrucomicrobiia</taxon>
        <taxon>Verrucomicrobiales</taxon>
        <taxon>Verrucomicrobiaceae</taxon>
        <taxon>Luteolibacter</taxon>
    </lineage>
</organism>
<accession>A0ABT3GB25</accession>
<keyword evidence="3 6" id="KW-0694">RNA-binding</keyword>
<evidence type="ECO:0000256" key="6">
    <source>
        <dbReference type="PIRNR" id="PIRNR002111"/>
    </source>
</evidence>
<dbReference type="InterPro" id="IPR035104">
    <property type="entry name" value="Ribosomal_protein_S1-like"/>
</dbReference>
<dbReference type="SUPFAM" id="SSF50249">
    <property type="entry name" value="Nucleic acid-binding proteins"/>
    <property type="match status" value="6"/>
</dbReference>
<feature type="domain" description="S1 motif" evidence="7">
    <location>
        <begin position="108"/>
        <end position="173"/>
    </location>
</feature>
<dbReference type="EMBL" id="JAPDDR010000019">
    <property type="protein sequence ID" value="MCW1916832.1"/>
    <property type="molecule type" value="Genomic_DNA"/>
</dbReference>
<feature type="domain" description="S1 motif" evidence="7">
    <location>
        <begin position="28"/>
        <end position="90"/>
    </location>
</feature>